<dbReference type="FunFam" id="1.10.10.60:FF:000381">
    <property type="entry name" value="Transcription factor MYB119"/>
    <property type="match status" value="1"/>
</dbReference>
<organism evidence="9 10">
    <name type="scientific">Medicago truncatula</name>
    <name type="common">Barrel medic</name>
    <name type="synonym">Medicago tribuloides</name>
    <dbReference type="NCBI Taxonomy" id="3880"/>
    <lineage>
        <taxon>Eukaryota</taxon>
        <taxon>Viridiplantae</taxon>
        <taxon>Streptophyta</taxon>
        <taxon>Embryophyta</taxon>
        <taxon>Tracheophyta</taxon>
        <taxon>Spermatophyta</taxon>
        <taxon>Magnoliopsida</taxon>
        <taxon>eudicotyledons</taxon>
        <taxon>Gunneridae</taxon>
        <taxon>Pentapetalae</taxon>
        <taxon>rosids</taxon>
        <taxon>fabids</taxon>
        <taxon>Fabales</taxon>
        <taxon>Fabaceae</taxon>
        <taxon>Papilionoideae</taxon>
        <taxon>50 kb inversion clade</taxon>
        <taxon>NPAAA clade</taxon>
        <taxon>Hologalegina</taxon>
        <taxon>IRL clade</taxon>
        <taxon>Trifolieae</taxon>
        <taxon>Medicago</taxon>
    </lineage>
</organism>
<gene>
    <name evidence="9" type="ORF">MtrunA17_Chr3g0117511</name>
</gene>
<evidence type="ECO:0000256" key="5">
    <source>
        <dbReference type="ARBA" id="ARBA00023242"/>
    </source>
</evidence>
<evidence type="ECO:0000313" key="10">
    <source>
        <dbReference type="Proteomes" id="UP000265566"/>
    </source>
</evidence>
<dbReference type="FunFam" id="1.10.10.60:FF:000010">
    <property type="entry name" value="Transcriptional activator Myb isoform A"/>
    <property type="match status" value="1"/>
</dbReference>
<comment type="subcellular location">
    <subcellularLocation>
        <location evidence="1">Nucleus</location>
    </subcellularLocation>
</comment>
<keyword evidence="3" id="KW-0805">Transcription regulation</keyword>
<dbReference type="Proteomes" id="UP000265566">
    <property type="component" value="Chromosome 3"/>
</dbReference>
<evidence type="ECO:0000256" key="3">
    <source>
        <dbReference type="ARBA" id="ARBA00023015"/>
    </source>
</evidence>
<feature type="domain" description="HTH myb-type" evidence="8">
    <location>
        <begin position="178"/>
        <end position="233"/>
    </location>
</feature>
<evidence type="ECO:0000313" key="9">
    <source>
        <dbReference type="EMBL" id="RHN68772.1"/>
    </source>
</evidence>
<keyword evidence="2" id="KW-0677">Repeat</keyword>
<dbReference type="SMART" id="SM00717">
    <property type="entry name" value="SANT"/>
    <property type="match status" value="2"/>
</dbReference>
<dbReference type="Gramene" id="rna17166">
    <property type="protein sequence ID" value="RHN68772.1"/>
    <property type="gene ID" value="gene17166"/>
</dbReference>
<accession>A0A396IT83</accession>
<dbReference type="InterPro" id="IPR009057">
    <property type="entry name" value="Homeodomain-like_sf"/>
</dbReference>
<comment type="caution">
    <text evidence="9">The sequence shown here is derived from an EMBL/GenBank/DDBJ whole genome shotgun (WGS) entry which is preliminary data.</text>
</comment>
<sequence length="449" mass="52124">MSMDFQTNFLQENYHLKSNIKNYENPFGVVPSSHGFFQDFNHIDKFNVNSSTFFNPVSGVKNFDLSDNFTYDVHHNFKSFAENNSGNGNAYVMDNFLYGGGYDLNNNLSQRNNQMEMMVTNQNYFPFNISQETKPLNSVVPDEVSCISSVNYYKRVGMNRNNKAYPYASRKPEKVKKKINFIKGQWTVEEDRLLVQLVGEHGLRKWSHIAENLPGRIGKQCRERWHNHLKPDIKKDIWSEEEDNILIKAHEEIGNKWAEIAKRLPGRTENSIKNHWNATKRRQYSKRKGRSKYPKGTLLQKYIKSLNLDENPPKDYRRKPSANAIKNKTNRSTTISSQSQQTEQFFPNDQCLVPTCDFDDVPDFSFDENLFQNGCSIDSLLDDMQCAEADQIMEGKKHFDVETEMPLDIMESMLGVEVKKEMDLMEMVFSGQRKFSSDSFFGNDINIGL</sequence>
<name>A0A396IT83_MEDTR</name>
<reference evidence="10" key="1">
    <citation type="journal article" date="2018" name="Nat. Plants">
        <title>Whole-genome landscape of Medicago truncatula symbiotic genes.</title>
        <authorList>
            <person name="Pecrix Y."/>
            <person name="Staton S.E."/>
            <person name="Sallet E."/>
            <person name="Lelandais-Briere C."/>
            <person name="Moreau S."/>
            <person name="Carrere S."/>
            <person name="Blein T."/>
            <person name="Jardinaud M.F."/>
            <person name="Latrasse D."/>
            <person name="Zouine M."/>
            <person name="Zahm M."/>
            <person name="Kreplak J."/>
            <person name="Mayjonade B."/>
            <person name="Satge C."/>
            <person name="Perez M."/>
            <person name="Cauet S."/>
            <person name="Marande W."/>
            <person name="Chantry-Darmon C."/>
            <person name="Lopez-Roques C."/>
            <person name="Bouchez O."/>
            <person name="Berard A."/>
            <person name="Debelle F."/>
            <person name="Munos S."/>
            <person name="Bendahmane A."/>
            <person name="Berges H."/>
            <person name="Niebel A."/>
            <person name="Buitink J."/>
            <person name="Frugier F."/>
            <person name="Benhamed M."/>
            <person name="Crespi M."/>
            <person name="Gouzy J."/>
            <person name="Gamas P."/>
        </authorList>
    </citation>
    <scope>NUCLEOTIDE SEQUENCE [LARGE SCALE GENOMIC DNA]</scope>
    <source>
        <strain evidence="10">cv. Jemalong A17</strain>
    </source>
</reference>
<evidence type="ECO:0000256" key="2">
    <source>
        <dbReference type="ARBA" id="ARBA00022737"/>
    </source>
</evidence>
<keyword evidence="3" id="KW-0804">Transcription</keyword>
<dbReference type="GO" id="GO:0005634">
    <property type="term" value="C:nucleus"/>
    <property type="evidence" value="ECO:0007669"/>
    <property type="project" value="UniProtKB-SubCell"/>
</dbReference>
<evidence type="ECO:0000256" key="4">
    <source>
        <dbReference type="ARBA" id="ARBA00023125"/>
    </source>
</evidence>
<dbReference type="AlphaFoldDB" id="A0A396IT83"/>
<evidence type="ECO:0000256" key="6">
    <source>
        <dbReference type="SAM" id="MobiDB-lite"/>
    </source>
</evidence>
<dbReference type="PROSITE" id="PS50090">
    <property type="entry name" value="MYB_LIKE"/>
    <property type="match status" value="2"/>
</dbReference>
<feature type="domain" description="Myb-like" evidence="7">
    <location>
        <begin position="230"/>
        <end position="280"/>
    </location>
</feature>
<feature type="domain" description="HTH myb-type" evidence="8">
    <location>
        <begin position="234"/>
        <end position="284"/>
    </location>
</feature>
<feature type="domain" description="Myb-like" evidence="7">
    <location>
        <begin position="178"/>
        <end position="229"/>
    </location>
</feature>
<proteinExistence type="predicted"/>
<dbReference type="PANTHER" id="PTHR45614">
    <property type="entry name" value="MYB PROTEIN-RELATED"/>
    <property type="match status" value="1"/>
</dbReference>
<feature type="compositionally biased region" description="Low complexity" evidence="6">
    <location>
        <begin position="330"/>
        <end position="339"/>
    </location>
</feature>
<dbReference type="Gene3D" id="1.10.10.60">
    <property type="entry name" value="Homeodomain-like"/>
    <property type="match status" value="2"/>
</dbReference>
<dbReference type="PANTHER" id="PTHR45614:SF285">
    <property type="entry name" value="TRANSCRIPTION FACTOR MYB98"/>
    <property type="match status" value="1"/>
</dbReference>
<dbReference type="SUPFAM" id="SSF46689">
    <property type="entry name" value="Homeodomain-like"/>
    <property type="match status" value="1"/>
</dbReference>
<dbReference type="EMBL" id="PSQE01000003">
    <property type="protein sequence ID" value="RHN68772.1"/>
    <property type="molecule type" value="Genomic_DNA"/>
</dbReference>
<keyword evidence="5" id="KW-0539">Nucleus</keyword>
<dbReference type="InterPro" id="IPR050560">
    <property type="entry name" value="MYB_TF"/>
</dbReference>
<dbReference type="PROSITE" id="PS51294">
    <property type="entry name" value="HTH_MYB"/>
    <property type="match status" value="2"/>
</dbReference>
<dbReference type="CDD" id="cd00167">
    <property type="entry name" value="SANT"/>
    <property type="match status" value="2"/>
</dbReference>
<dbReference type="GO" id="GO:0003677">
    <property type="term" value="F:DNA binding"/>
    <property type="evidence" value="ECO:0007669"/>
    <property type="project" value="UniProtKB-KW"/>
</dbReference>
<dbReference type="Pfam" id="PF00249">
    <property type="entry name" value="Myb_DNA-binding"/>
    <property type="match status" value="2"/>
</dbReference>
<feature type="region of interest" description="Disordered" evidence="6">
    <location>
        <begin position="309"/>
        <end position="339"/>
    </location>
</feature>
<protein>
    <submittedName>
        <fullName evidence="9">Putative transcription factor MYB-HB-like family</fullName>
    </submittedName>
</protein>
<dbReference type="InterPro" id="IPR017930">
    <property type="entry name" value="Myb_dom"/>
</dbReference>
<evidence type="ECO:0000259" key="8">
    <source>
        <dbReference type="PROSITE" id="PS51294"/>
    </source>
</evidence>
<keyword evidence="4" id="KW-0238">DNA-binding</keyword>
<dbReference type="InterPro" id="IPR001005">
    <property type="entry name" value="SANT/Myb"/>
</dbReference>
<evidence type="ECO:0000256" key="1">
    <source>
        <dbReference type="ARBA" id="ARBA00004123"/>
    </source>
</evidence>
<evidence type="ECO:0000259" key="7">
    <source>
        <dbReference type="PROSITE" id="PS50090"/>
    </source>
</evidence>